<dbReference type="EMBL" id="PFGP01000136">
    <property type="protein sequence ID" value="PIW65892.1"/>
    <property type="molecule type" value="Genomic_DNA"/>
</dbReference>
<gene>
    <name evidence="2" type="ORF">COW11_06170</name>
</gene>
<keyword evidence="1" id="KW-1133">Transmembrane helix</keyword>
<organism evidence="2 3">
    <name type="scientific">Candidatus Taenaricola geysiri</name>
    <dbReference type="NCBI Taxonomy" id="1974752"/>
    <lineage>
        <taxon>Bacteria</taxon>
        <taxon>Pseudomonadati</taxon>
        <taxon>Candidatus Omnitrophota</taxon>
        <taxon>Candidatus Taenaricola</taxon>
    </lineage>
</organism>
<name>A0A2J0LDG6_9BACT</name>
<comment type="caution">
    <text evidence="2">The sequence shown here is derived from an EMBL/GenBank/DDBJ whole genome shotgun (WGS) entry which is preliminary data.</text>
</comment>
<feature type="transmembrane region" description="Helical" evidence="1">
    <location>
        <begin position="7"/>
        <end position="28"/>
    </location>
</feature>
<keyword evidence="1" id="KW-0472">Membrane</keyword>
<evidence type="ECO:0000256" key="1">
    <source>
        <dbReference type="SAM" id="Phobius"/>
    </source>
</evidence>
<dbReference type="AlphaFoldDB" id="A0A2J0LDG6"/>
<protein>
    <recommendedName>
        <fullName evidence="4">TonB C-terminal domain-containing protein</fullName>
    </recommendedName>
</protein>
<dbReference type="Proteomes" id="UP000231267">
    <property type="component" value="Unassembled WGS sequence"/>
</dbReference>
<evidence type="ECO:0008006" key="4">
    <source>
        <dbReference type="Google" id="ProtNLM"/>
    </source>
</evidence>
<proteinExistence type="predicted"/>
<evidence type="ECO:0000313" key="2">
    <source>
        <dbReference type="EMBL" id="PIW65892.1"/>
    </source>
</evidence>
<sequence>MTFDNNIKIAFIISVFFHSIIFFAWPAINILLPKKPVEQFEITYAKIKDFKTFPRKKYEPAPKQVIEKKVPPEKPAPAPAPEPAKIDSVIPPLPKGVEKLPAYLDYVQSVRERIKRRANSMYSPAYQAGDVLLNFVLLSDGRLSVLKIINERSSQDERLRRIAQSAIENAAPFNRFPQDLEYNQLSFSVIISFE</sequence>
<evidence type="ECO:0000313" key="3">
    <source>
        <dbReference type="Proteomes" id="UP000231267"/>
    </source>
</evidence>
<dbReference type="Gene3D" id="3.30.1150.10">
    <property type="match status" value="1"/>
</dbReference>
<accession>A0A2J0LDG6</accession>
<dbReference type="SUPFAM" id="SSF74653">
    <property type="entry name" value="TolA/TonB C-terminal domain"/>
    <property type="match status" value="1"/>
</dbReference>
<reference evidence="2 3" key="1">
    <citation type="submission" date="2017-09" db="EMBL/GenBank/DDBJ databases">
        <title>Depth-based differentiation of microbial function through sediment-hosted aquifers and enrichment of novel symbionts in the deep terrestrial subsurface.</title>
        <authorList>
            <person name="Probst A.J."/>
            <person name="Ladd B."/>
            <person name="Jarett J.K."/>
            <person name="Geller-Mcgrath D.E."/>
            <person name="Sieber C.M."/>
            <person name="Emerson J.B."/>
            <person name="Anantharaman K."/>
            <person name="Thomas B.C."/>
            <person name="Malmstrom R."/>
            <person name="Stieglmeier M."/>
            <person name="Klingl A."/>
            <person name="Woyke T."/>
            <person name="Ryan C.M."/>
            <person name="Banfield J.F."/>
        </authorList>
    </citation>
    <scope>NUCLEOTIDE SEQUENCE [LARGE SCALE GENOMIC DNA]</scope>
    <source>
        <strain evidence="2">CG12_big_fil_rev_8_21_14_0_65_43_15</strain>
    </source>
</reference>
<keyword evidence="1" id="KW-0812">Transmembrane</keyword>